<dbReference type="Pfam" id="PF00995">
    <property type="entry name" value="Sec1"/>
    <property type="match status" value="1"/>
</dbReference>
<dbReference type="GO" id="GO:0102965">
    <property type="term" value="F:alcohol-forming long-chain fatty acyl-CoA reductase activity"/>
    <property type="evidence" value="ECO:0007669"/>
    <property type="project" value="UniProtKB-EC"/>
</dbReference>
<dbReference type="FunFam" id="3.40.50.1910:FF:000005">
    <property type="entry name" value="vacuolar protein sorting-associated protein 33A isoform X1"/>
    <property type="match status" value="1"/>
</dbReference>
<sequence>MSTSEVHKFYKDQTVFITGGTGVVGKLLLRKLLTSCWQTKKIYLLLREKRGKTAEERLDILLDSYVNTCHYPCPVKCDISCLQCFQSLSQDRAEFKGKVSVLSGDCCLPNLGLTPENYKMVQAETTCIIHTSACVRFDEELRLASYTNVRSVQSILEMARTTKNLKALLYVSTAYSNCVQEGEIKEKFYEPPMTAAQLFDSLEAMDDQMVQTNLGRILGQWPNTYTFTKAIAEHVIREEGGDLPVGILRPGISKSLGVIKGREILGLVVGSVNEPEPGWTDSFQGFQMLAMGIYTGVCHCMLTRRNGVAALVPLDYVVNHILSAAWDIGTNPAQESIYNYAGSKTNTITWGEFLDLGVCTFRMCPSVLSVWWTFLITTENRTLWKICEHLFQNVPAQLADFVLLCLGKQPKMVKLFNRVNKGCELVAPFTVNSWTFEQTRTERLWDKMNHEDREVFPFCMDQLEWRNFVQKCLIAARVHTIKDPLHTLPKAKRRHVFLGVLHYSTIVVLVVLVYKFICHLQGGRVDISLIQTSARTNLINLLERCQGPKAIVWDNSLAGPVGLIAQYAVLREHSVTKMFPLRPTPLPETDVAHVIFITRPKLHLMDYVGYNVHADSKTKSGSKKQYHVFFVPKKSLLCMERLKHNGVFGSVSLVEEFRCELFPFDSDVVSMEISEVFREYTLENDPTYLYQTAQAIVFLQKLYGPIPRVWGKGAAARQVWELVTRLQREKNNTNAPSRTNQTSAIDQILLIDRSVDLITPLATQLTYEGLIDEIFGINNSTANFPIDHFLSSEERTSESLSEDKKQIILNSADKLFADIRDKNFNAVGAYLSKQAKAITAQIENTQERSVQEMRLYVQKLPQILAKKKALAHHTAVAECIKEVTDSYEFLDTLQTEQEFLNCIEVDKASPYIEDMIANAKPLVKVLRLICLQCITSSGLKPKILEHYKRELIQVYGMQALLAITKLEKVGLLKVQSGTRQYTVLRKALRLTMEDTSEITPTDISYVHSVYAPLSVRLAEQVTKNGGWKQLQDVLGLLPGPTLDETPAVPNTLAQNNSDAPQVVLVFFIGGCTFAEISALRFLSQQEDSNVEFVIATTKLINGTSFLKSIIEL</sequence>
<dbReference type="EC" id="1.2.1.84" evidence="5"/>
<evidence type="ECO:0000313" key="9">
    <source>
        <dbReference type="Proteomes" id="UP000719412"/>
    </source>
</evidence>
<dbReference type="Pfam" id="PF03015">
    <property type="entry name" value="Sterile"/>
    <property type="match status" value="1"/>
</dbReference>
<protein>
    <recommendedName>
        <fullName evidence="5">Fatty acyl-CoA reductase</fullName>
        <ecNumber evidence="5">1.2.1.84</ecNumber>
    </recommendedName>
</protein>
<dbReference type="InterPro" id="IPR043154">
    <property type="entry name" value="Sec-1-like_dom1"/>
</dbReference>
<dbReference type="EMBL" id="JABDTM020021384">
    <property type="protein sequence ID" value="KAH0816543.1"/>
    <property type="molecule type" value="Genomic_DNA"/>
</dbReference>
<dbReference type="SUPFAM" id="SSF56815">
    <property type="entry name" value="Sec1/munc18-like (SM) proteins"/>
    <property type="match status" value="1"/>
</dbReference>
<dbReference type="PANTHER" id="PTHR11011">
    <property type="entry name" value="MALE STERILITY PROTEIN 2-RELATED"/>
    <property type="match status" value="1"/>
</dbReference>
<evidence type="ECO:0000256" key="3">
    <source>
        <dbReference type="ARBA" id="ARBA00022516"/>
    </source>
</evidence>
<reference evidence="8" key="2">
    <citation type="submission" date="2021-08" db="EMBL/GenBank/DDBJ databases">
        <authorList>
            <person name="Eriksson T."/>
        </authorList>
    </citation>
    <scope>NUCLEOTIDE SEQUENCE</scope>
    <source>
        <strain evidence="8">Stoneville</strain>
        <tissue evidence="8">Whole head</tissue>
    </source>
</reference>
<dbReference type="PANTHER" id="PTHR11011:SF60">
    <property type="entry name" value="FATTY ACYL-COA REDUCTASE-RELATED"/>
    <property type="match status" value="1"/>
</dbReference>
<evidence type="ECO:0000313" key="8">
    <source>
        <dbReference type="EMBL" id="KAH0816543.1"/>
    </source>
</evidence>
<dbReference type="AlphaFoldDB" id="A0A8J6HN05"/>
<dbReference type="GO" id="GO:0005777">
    <property type="term" value="C:peroxisome"/>
    <property type="evidence" value="ECO:0007669"/>
    <property type="project" value="TreeGrafter"/>
</dbReference>
<dbReference type="InterPro" id="IPR033640">
    <property type="entry name" value="FAR_C"/>
</dbReference>
<dbReference type="GO" id="GO:0016192">
    <property type="term" value="P:vesicle-mediated transport"/>
    <property type="evidence" value="ECO:0007669"/>
    <property type="project" value="InterPro"/>
</dbReference>
<comment type="catalytic activity">
    <reaction evidence="5">
        <text>a long-chain fatty acyl-CoA + 2 NADPH + 2 H(+) = a long-chain primary fatty alcohol + 2 NADP(+) + CoA</text>
        <dbReference type="Rhea" id="RHEA:52716"/>
        <dbReference type="ChEBI" id="CHEBI:15378"/>
        <dbReference type="ChEBI" id="CHEBI:57287"/>
        <dbReference type="ChEBI" id="CHEBI:57783"/>
        <dbReference type="ChEBI" id="CHEBI:58349"/>
        <dbReference type="ChEBI" id="CHEBI:77396"/>
        <dbReference type="ChEBI" id="CHEBI:83139"/>
        <dbReference type="EC" id="1.2.1.84"/>
    </reaction>
</comment>
<comment type="function">
    <text evidence="5">Catalyzes the reduction of fatty acyl-CoA to fatty alcohols.</text>
</comment>
<evidence type="ECO:0000259" key="7">
    <source>
        <dbReference type="Pfam" id="PF07993"/>
    </source>
</evidence>
<dbReference type="InterPro" id="IPR036045">
    <property type="entry name" value="Sec1-like_sf"/>
</dbReference>
<feature type="domain" description="Thioester reductase (TE)" evidence="7">
    <location>
        <begin position="17"/>
        <end position="321"/>
    </location>
</feature>
<dbReference type="Gene3D" id="1.25.40.850">
    <property type="match status" value="1"/>
</dbReference>
<name>A0A8J6HN05_TENMO</name>
<dbReference type="InterPro" id="IPR036291">
    <property type="entry name" value="NAD(P)-bd_dom_sf"/>
</dbReference>
<dbReference type="CDD" id="cd09071">
    <property type="entry name" value="FAR_C"/>
    <property type="match status" value="1"/>
</dbReference>
<accession>A0A8J6HN05</accession>
<dbReference type="GO" id="GO:0035336">
    <property type="term" value="P:long-chain fatty-acyl-CoA metabolic process"/>
    <property type="evidence" value="ECO:0007669"/>
    <property type="project" value="TreeGrafter"/>
</dbReference>
<dbReference type="CDD" id="cd05236">
    <property type="entry name" value="FAR-N_SDR_e"/>
    <property type="match status" value="1"/>
</dbReference>
<dbReference type="InterPro" id="IPR026055">
    <property type="entry name" value="FAR"/>
</dbReference>
<evidence type="ECO:0000259" key="6">
    <source>
        <dbReference type="Pfam" id="PF03015"/>
    </source>
</evidence>
<keyword evidence="5" id="KW-0560">Oxidoreductase</keyword>
<evidence type="ECO:0000256" key="4">
    <source>
        <dbReference type="ARBA" id="ARBA00023098"/>
    </source>
</evidence>
<organism evidence="8 9">
    <name type="scientific">Tenebrio molitor</name>
    <name type="common">Yellow mealworm beetle</name>
    <dbReference type="NCBI Taxonomy" id="7067"/>
    <lineage>
        <taxon>Eukaryota</taxon>
        <taxon>Metazoa</taxon>
        <taxon>Ecdysozoa</taxon>
        <taxon>Arthropoda</taxon>
        <taxon>Hexapoda</taxon>
        <taxon>Insecta</taxon>
        <taxon>Pterygota</taxon>
        <taxon>Neoptera</taxon>
        <taxon>Endopterygota</taxon>
        <taxon>Coleoptera</taxon>
        <taxon>Polyphaga</taxon>
        <taxon>Cucujiformia</taxon>
        <taxon>Tenebrionidae</taxon>
        <taxon>Tenebrio</taxon>
    </lineage>
</organism>
<keyword evidence="9" id="KW-1185">Reference proteome</keyword>
<comment type="similarity">
    <text evidence="1 5">Belongs to the fatty acyl-CoA reductase family.</text>
</comment>
<dbReference type="Gene3D" id="3.40.50.2060">
    <property type="match status" value="1"/>
</dbReference>
<proteinExistence type="inferred from homology"/>
<keyword evidence="5" id="KW-0521">NADP</keyword>
<dbReference type="InterPro" id="IPR043155">
    <property type="entry name" value="VPS33_dom3b"/>
</dbReference>
<reference evidence="8" key="1">
    <citation type="journal article" date="2020" name="J Insects Food Feed">
        <title>The yellow mealworm (Tenebrio molitor) genome: a resource for the emerging insects as food and feed industry.</title>
        <authorList>
            <person name="Eriksson T."/>
            <person name="Andere A."/>
            <person name="Kelstrup H."/>
            <person name="Emery V."/>
            <person name="Picard C."/>
        </authorList>
    </citation>
    <scope>NUCLEOTIDE SEQUENCE</scope>
    <source>
        <strain evidence="8">Stoneville</strain>
        <tissue evidence="8">Whole head</tissue>
    </source>
</reference>
<comment type="caution">
    <text evidence="8">The sequence shown here is derived from an EMBL/GenBank/DDBJ whole genome shotgun (WGS) entry which is preliminary data.</text>
</comment>
<dbReference type="InterPro" id="IPR013120">
    <property type="entry name" value="FAR_NAD-bd"/>
</dbReference>
<dbReference type="Gene3D" id="3.40.50.720">
    <property type="entry name" value="NAD(P)-binding Rossmann-like Domain"/>
    <property type="match status" value="1"/>
</dbReference>
<keyword evidence="3 5" id="KW-0444">Lipid biosynthesis</keyword>
<evidence type="ECO:0000256" key="5">
    <source>
        <dbReference type="RuleBase" id="RU363097"/>
    </source>
</evidence>
<dbReference type="SUPFAM" id="SSF51735">
    <property type="entry name" value="NAD(P)-binding Rossmann-fold domains"/>
    <property type="match status" value="1"/>
</dbReference>
<gene>
    <name evidence="8" type="ORF">GEV33_006245</name>
</gene>
<feature type="domain" description="Fatty acyl-CoA reductase C-terminal" evidence="6">
    <location>
        <begin position="392"/>
        <end position="483"/>
    </location>
</feature>
<evidence type="ECO:0000256" key="2">
    <source>
        <dbReference type="ARBA" id="ARBA00009884"/>
    </source>
</evidence>
<dbReference type="Pfam" id="PF07993">
    <property type="entry name" value="NAD_binding_4"/>
    <property type="match status" value="1"/>
</dbReference>
<keyword evidence="4 5" id="KW-0443">Lipid metabolism</keyword>
<dbReference type="Gene3D" id="3.40.50.1910">
    <property type="match status" value="3"/>
</dbReference>
<dbReference type="GO" id="GO:0080019">
    <property type="term" value="F:alcohol-forming very long-chain fatty acyl-CoA reductase activity"/>
    <property type="evidence" value="ECO:0007669"/>
    <property type="project" value="InterPro"/>
</dbReference>
<dbReference type="Proteomes" id="UP000719412">
    <property type="component" value="Unassembled WGS sequence"/>
</dbReference>
<dbReference type="InterPro" id="IPR001619">
    <property type="entry name" value="Sec1-like"/>
</dbReference>
<evidence type="ECO:0000256" key="1">
    <source>
        <dbReference type="ARBA" id="ARBA00005928"/>
    </source>
</evidence>
<dbReference type="InterPro" id="IPR027482">
    <property type="entry name" value="Sec1-like_dom2"/>
</dbReference>
<comment type="similarity">
    <text evidence="2">Belongs to the STXBP/unc-18/SEC1 family.</text>
</comment>